<reference evidence="3" key="1">
    <citation type="journal article" date="2019" name="Int. J. Syst. Evol. Microbiol.">
        <title>The Global Catalogue of Microorganisms (GCM) 10K type strain sequencing project: providing services to taxonomists for standard genome sequencing and annotation.</title>
        <authorList>
            <consortium name="The Broad Institute Genomics Platform"/>
            <consortium name="The Broad Institute Genome Sequencing Center for Infectious Disease"/>
            <person name="Wu L."/>
            <person name="Ma J."/>
        </authorList>
    </citation>
    <scope>NUCLEOTIDE SEQUENCE [LARGE SCALE GENOMIC DNA]</scope>
    <source>
        <strain evidence="3">CCUG 56029</strain>
    </source>
</reference>
<keyword evidence="1" id="KW-0175">Coiled coil</keyword>
<evidence type="ECO:0000313" key="2">
    <source>
        <dbReference type="EMBL" id="MFD1882532.1"/>
    </source>
</evidence>
<proteinExistence type="predicted"/>
<sequence>MSDNAKPEGDGIAPEWRQKLIARPDLILSDLELMRALMLARDSEVGGNVIDIRGRAMEALESRLDRLEAAHEGVISAAYENLSGTNTIHRAVISLLEPQDLAGFVENLGARVAPLLRVESLRLLSEVPPGEPAPAAGIEVLTPGTVEGLLSAGRRPLRGDDIVLRRASDSTARLHDTAQGAILSEALLPLELGPDRRAILLMGSVERGRFTPAQGTDLLRFLGQVTRLALVRWLAP</sequence>
<dbReference type="Gene3D" id="3.30.450.40">
    <property type="match status" value="1"/>
</dbReference>
<dbReference type="Proteomes" id="UP001597213">
    <property type="component" value="Unassembled WGS sequence"/>
</dbReference>
<keyword evidence="3" id="KW-1185">Reference proteome</keyword>
<evidence type="ECO:0000313" key="3">
    <source>
        <dbReference type="Proteomes" id="UP001597213"/>
    </source>
</evidence>
<gene>
    <name evidence="2" type="ORF">ACFSCT_12490</name>
</gene>
<protein>
    <submittedName>
        <fullName evidence="2">DUF484 family protein</fullName>
    </submittedName>
</protein>
<name>A0ABW4R8H5_9RHOB</name>
<accession>A0ABW4R8H5</accession>
<dbReference type="EMBL" id="JBHUEN010000043">
    <property type="protein sequence ID" value="MFD1882532.1"/>
    <property type="molecule type" value="Genomic_DNA"/>
</dbReference>
<dbReference type="InterPro" id="IPR007435">
    <property type="entry name" value="DUF484"/>
</dbReference>
<evidence type="ECO:0000256" key="1">
    <source>
        <dbReference type="SAM" id="Coils"/>
    </source>
</evidence>
<dbReference type="InterPro" id="IPR029016">
    <property type="entry name" value="GAF-like_dom_sf"/>
</dbReference>
<dbReference type="Pfam" id="PF04340">
    <property type="entry name" value="DUF484"/>
    <property type="match status" value="1"/>
</dbReference>
<organism evidence="2 3">
    <name type="scientific">Paracoccus pacificus</name>
    <dbReference type="NCBI Taxonomy" id="1463598"/>
    <lineage>
        <taxon>Bacteria</taxon>
        <taxon>Pseudomonadati</taxon>
        <taxon>Pseudomonadota</taxon>
        <taxon>Alphaproteobacteria</taxon>
        <taxon>Rhodobacterales</taxon>
        <taxon>Paracoccaceae</taxon>
        <taxon>Paracoccus</taxon>
    </lineage>
</organism>
<comment type="caution">
    <text evidence="2">The sequence shown here is derived from an EMBL/GenBank/DDBJ whole genome shotgun (WGS) entry which is preliminary data.</text>
</comment>
<dbReference type="RefSeq" id="WP_379143221.1">
    <property type="nucleotide sequence ID" value="NZ_JBHUEN010000043.1"/>
</dbReference>
<feature type="coiled-coil region" evidence="1">
    <location>
        <begin position="50"/>
        <end position="77"/>
    </location>
</feature>